<keyword evidence="6" id="KW-1185">Reference proteome</keyword>
<dbReference type="PANTHER" id="PTHR30035">
    <property type="entry name" value="LIPOPROTEIN VACJ-RELATED"/>
    <property type="match status" value="1"/>
</dbReference>
<dbReference type="GO" id="GO:0016020">
    <property type="term" value="C:membrane"/>
    <property type="evidence" value="ECO:0007669"/>
    <property type="project" value="InterPro"/>
</dbReference>
<comment type="similarity">
    <text evidence="1">Belongs to the MlaA family.</text>
</comment>
<keyword evidence="5" id="KW-0449">Lipoprotein</keyword>
<dbReference type="PANTHER" id="PTHR30035:SF3">
    <property type="entry name" value="INTERMEMBRANE PHOSPHOLIPID TRANSPORT SYSTEM LIPOPROTEIN MLAA"/>
    <property type="match status" value="1"/>
</dbReference>
<evidence type="ECO:0000313" key="5">
    <source>
        <dbReference type="EMBL" id="RMA78885.1"/>
    </source>
</evidence>
<evidence type="ECO:0000256" key="1">
    <source>
        <dbReference type="ARBA" id="ARBA00010634"/>
    </source>
</evidence>
<sequence>MERSLDSRLVIVSALLALTMSAVTSAQDSEIESSAVAAQSESTTETEAELPAVTYESYGSDVGFVQTQPVPYDGDPFEDLNRAMLTFNDVADRYLLLPIVTGYKYITPDPVERSVDNIFANLDDIGSAANSILQLKIGDAGVYAGRFLTNTTIGVLGIWDVASELGMRRLEGEDFGQTLGYYGVPEGPYLMLPFYGPSTLRDAPARYVDSFVDYTSYVDHVPTRNSLMGVEAVNVRSQLIQAEAFITGDRYTFIRDAYLQRRQYLVLDGQMPDDEEFDEFGGFGSAGESYGGESYGGESYGGESYGGESYGGESYGGESYGGDEDSDPNRDNLSGSADDQIDPPLNETDGRSDNDDKLPQDSEF</sequence>
<evidence type="ECO:0000313" key="6">
    <source>
        <dbReference type="Proteomes" id="UP000267187"/>
    </source>
</evidence>
<dbReference type="GO" id="GO:0120010">
    <property type="term" value="P:intermembrane phospholipid transfer"/>
    <property type="evidence" value="ECO:0007669"/>
    <property type="project" value="TreeGrafter"/>
</dbReference>
<dbReference type="PRINTS" id="PR01805">
    <property type="entry name" value="VACJLIPOPROT"/>
</dbReference>
<keyword evidence="2 4" id="KW-0732">Signal</keyword>
<dbReference type="EMBL" id="REFJ01000005">
    <property type="protein sequence ID" value="RMA78885.1"/>
    <property type="molecule type" value="Genomic_DNA"/>
</dbReference>
<feature type="signal peptide" evidence="4">
    <location>
        <begin position="1"/>
        <end position="26"/>
    </location>
</feature>
<dbReference type="Pfam" id="PF04333">
    <property type="entry name" value="MlaA"/>
    <property type="match status" value="1"/>
</dbReference>
<name>A0A3M0A901_9GAMM</name>
<dbReference type="AlphaFoldDB" id="A0A3M0A901"/>
<accession>A0A3M0A901</accession>
<feature type="compositionally biased region" description="Gly residues" evidence="3">
    <location>
        <begin position="294"/>
        <end position="320"/>
    </location>
</feature>
<protein>
    <submittedName>
        <fullName evidence="5">ABC-type transporter lipoprotein component MlaA</fullName>
    </submittedName>
</protein>
<feature type="chain" id="PRO_5018208442" evidence="4">
    <location>
        <begin position="27"/>
        <end position="364"/>
    </location>
</feature>
<organism evidence="5 6">
    <name type="scientific">Umboniibacter marinipuniceus</name>
    <dbReference type="NCBI Taxonomy" id="569599"/>
    <lineage>
        <taxon>Bacteria</taxon>
        <taxon>Pseudomonadati</taxon>
        <taxon>Pseudomonadota</taxon>
        <taxon>Gammaproteobacteria</taxon>
        <taxon>Cellvibrionales</taxon>
        <taxon>Cellvibrionaceae</taxon>
        <taxon>Umboniibacter</taxon>
    </lineage>
</organism>
<evidence type="ECO:0000256" key="2">
    <source>
        <dbReference type="ARBA" id="ARBA00022729"/>
    </source>
</evidence>
<feature type="region of interest" description="Disordered" evidence="3">
    <location>
        <begin position="294"/>
        <end position="364"/>
    </location>
</feature>
<proteinExistence type="inferred from homology"/>
<evidence type="ECO:0000256" key="4">
    <source>
        <dbReference type="SAM" id="SignalP"/>
    </source>
</evidence>
<comment type="caution">
    <text evidence="5">The sequence shown here is derived from an EMBL/GenBank/DDBJ whole genome shotgun (WGS) entry which is preliminary data.</text>
</comment>
<gene>
    <name evidence="5" type="ORF">DFR27_2225</name>
</gene>
<feature type="compositionally biased region" description="Basic and acidic residues" evidence="3">
    <location>
        <begin position="348"/>
        <end position="364"/>
    </location>
</feature>
<reference evidence="5 6" key="1">
    <citation type="submission" date="2018-10" db="EMBL/GenBank/DDBJ databases">
        <title>Genomic Encyclopedia of Type Strains, Phase IV (KMG-IV): sequencing the most valuable type-strain genomes for metagenomic binning, comparative biology and taxonomic classification.</title>
        <authorList>
            <person name="Goeker M."/>
        </authorList>
    </citation>
    <scope>NUCLEOTIDE SEQUENCE [LARGE SCALE GENOMIC DNA]</scope>
    <source>
        <strain evidence="5 6">DSM 25080</strain>
    </source>
</reference>
<dbReference type="InterPro" id="IPR007428">
    <property type="entry name" value="MlaA"/>
</dbReference>
<dbReference type="OrthoDB" id="9785326at2"/>
<dbReference type="Proteomes" id="UP000267187">
    <property type="component" value="Unassembled WGS sequence"/>
</dbReference>
<evidence type="ECO:0000256" key="3">
    <source>
        <dbReference type="SAM" id="MobiDB-lite"/>
    </source>
</evidence>